<dbReference type="Pfam" id="PF15432">
    <property type="entry name" value="Sec-ASP3"/>
    <property type="match status" value="1"/>
</dbReference>
<dbReference type="NCBIfam" id="TIGR03711">
    <property type="entry name" value="acc_sec_asp3"/>
    <property type="match status" value="1"/>
</dbReference>
<protein>
    <submittedName>
        <fullName evidence="1">Accessory secretory protein Asp3</fullName>
    </submittedName>
</protein>
<proteinExistence type="predicted"/>
<dbReference type="AlphaFoldDB" id="A0A1G5RV84"/>
<dbReference type="Proteomes" id="UP000199428">
    <property type="component" value="Unassembled WGS sequence"/>
</dbReference>
<dbReference type="EMBL" id="FMWK01000004">
    <property type="protein sequence ID" value="SCZ77936.1"/>
    <property type="molecule type" value="Genomic_DNA"/>
</dbReference>
<gene>
    <name evidence="1" type="ORF">SAMN02910350_01007</name>
</gene>
<dbReference type="RefSeq" id="WP_028246566.1">
    <property type="nucleotide sequence ID" value="NZ_FMWK01000004.1"/>
</dbReference>
<dbReference type="GO" id="GO:0015031">
    <property type="term" value="P:protein transport"/>
    <property type="evidence" value="ECO:0007669"/>
    <property type="project" value="InterPro"/>
</dbReference>
<organism evidence="1 2">
    <name type="scientific">Pseudobutyrivibrio xylanivorans</name>
    <dbReference type="NCBI Taxonomy" id="185007"/>
    <lineage>
        <taxon>Bacteria</taxon>
        <taxon>Bacillati</taxon>
        <taxon>Bacillota</taxon>
        <taxon>Clostridia</taxon>
        <taxon>Lachnospirales</taxon>
        <taxon>Lachnospiraceae</taxon>
        <taxon>Pseudobutyrivibrio</taxon>
    </lineage>
</organism>
<accession>A0A1G5RV84</accession>
<reference evidence="1 2" key="1">
    <citation type="submission" date="2016-10" db="EMBL/GenBank/DDBJ databases">
        <authorList>
            <person name="de Groot N.N."/>
        </authorList>
    </citation>
    <scope>NUCLEOTIDE SEQUENCE [LARGE SCALE GENOMIC DNA]</scope>
    <source>
        <strain evidence="1 2">DSM 10317</strain>
    </source>
</reference>
<evidence type="ECO:0000313" key="1">
    <source>
        <dbReference type="EMBL" id="SCZ77936.1"/>
    </source>
</evidence>
<sequence length="147" mass="17309">MEKASWTVYWNEYSSDTYLYGSEIEYVARNNVRFKNELMPPGTVIKQWYSLTNYQAQRIEPSLPIIDGESRYRIKVNVETPGDTGCLIRLVFLDRYEREAGDFTLRGKEAEFSCPLKTYSYRMQLINAGMTEFVYHSVIIEEIENEK</sequence>
<name>A0A1G5RV84_PSEXY</name>
<evidence type="ECO:0000313" key="2">
    <source>
        <dbReference type="Proteomes" id="UP000199428"/>
    </source>
</evidence>
<dbReference type="InterPro" id="IPR022259">
    <property type="entry name" value="Acessory_Sec_prot_Asp3"/>
</dbReference>